<dbReference type="EMBL" id="JAGGLG010000032">
    <property type="protein sequence ID" value="MBP2019639.1"/>
    <property type="molecule type" value="Genomic_DNA"/>
</dbReference>
<evidence type="ECO:0000256" key="1">
    <source>
        <dbReference type="ARBA" id="ARBA00004651"/>
    </source>
</evidence>
<protein>
    <submittedName>
        <fullName evidence="9">Membrane protein DedA with SNARE-associated domain</fullName>
    </submittedName>
</protein>
<feature type="transmembrane region" description="Helical" evidence="7">
    <location>
        <begin position="163"/>
        <end position="180"/>
    </location>
</feature>
<evidence type="ECO:0000256" key="7">
    <source>
        <dbReference type="SAM" id="Phobius"/>
    </source>
</evidence>
<evidence type="ECO:0000313" key="10">
    <source>
        <dbReference type="Proteomes" id="UP001519289"/>
    </source>
</evidence>
<proteinExistence type="inferred from homology"/>
<dbReference type="InterPro" id="IPR032816">
    <property type="entry name" value="VTT_dom"/>
</dbReference>
<comment type="subcellular location">
    <subcellularLocation>
        <location evidence="1">Cell membrane</location>
        <topology evidence="1">Multi-pass membrane protein</topology>
    </subcellularLocation>
</comment>
<keyword evidence="4 7" id="KW-0812">Transmembrane</keyword>
<dbReference type="PANTHER" id="PTHR42709">
    <property type="entry name" value="ALKALINE PHOSPHATASE LIKE PROTEIN"/>
    <property type="match status" value="1"/>
</dbReference>
<evidence type="ECO:0000256" key="6">
    <source>
        <dbReference type="ARBA" id="ARBA00023136"/>
    </source>
</evidence>
<evidence type="ECO:0000259" key="8">
    <source>
        <dbReference type="Pfam" id="PF09335"/>
    </source>
</evidence>
<evidence type="ECO:0000256" key="4">
    <source>
        <dbReference type="ARBA" id="ARBA00022692"/>
    </source>
</evidence>
<feature type="transmembrane region" description="Helical" evidence="7">
    <location>
        <begin position="12"/>
        <end position="37"/>
    </location>
</feature>
<feature type="domain" description="VTT" evidence="8">
    <location>
        <begin position="28"/>
        <end position="146"/>
    </location>
</feature>
<evidence type="ECO:0000256" key="5">
    <source>
        <dbReference type="ARBA" id="ARBA00022989"/>
    </source>
</evidence>
<comment type="similarity">
    <text evidence="2">Belongs to the DedA family.</text>
</comment>
<organism evidence="9 10">
    <name type="scientific">Symbiobacterium terraclitae</name>
    <dbReference type="NCBI Taxonomy" id="557451"/>
    <lineage>
        <taxon>Bacteria</taxon>
        <taxon>Bacillati</taxon>
        <taxon>Bacillota</taxon>
        <taxon>Clostridia</taxon>
        <taxon>Eubacteriales</taxon>
        <taxon>Symbiobacteriaceae</taxon>
        <taxon>Symbiobacterium</taxon>
    </lineage>
</organism>
<gene>
    <name evidence="9" type="ORF">J2Z79_003081</name>
</gene>
<dbReference type="Proteomes" id="UP001519289">
    <property type="component" value="Unassembled WGS sequence"/>
</dbReference>
<dbReference type="InterPro" id="IPR051311">
    <property type="entry name" value="DedA_domain"/>
</dbReference>
<reference evidence="9 10" key="1">
    <citation type="submission" date="2021-03" db="EMBL/GenBank/DDBJ databases">
        <title>Genomic Encyclopedia of Type Strains, Phase IV (KMG-IV): sequencing the most valuable type-strain genomes for metagenomic binning, comparative biology and taxonomic classification.</title>
        <authorList>
            <person name="Goeker M."/>
        </authorList>
    </citation>
    <scope>NUCLEOTIDE SEQUENCE [LARGE SCALE GENOMIC DNA]</scope>
    <source>
        <strain evidence="9 10">DSM 27138</strain>
    </source>
</reference>
<comment type="caution">
    <text evidence="9">The sequence shown here is derived from an EMBL/GenBank/DDBJ whole genome shotgun (WGS) entry which is preliminary data.</text>
</comment>
<accession>A0ABS4JYX0</accession>
<name>A0ABS4JYX0_9FIRM</name>
<evidence type="ECO:0000313" key="9">
    <source>
        <dbReference type="EMBL" id="MBP2019639.1"/>
    </source>
</evidence>
<keyword evidence="5 7" id="KW-1133">Transmembrane helix</keyword>
<keyword evidence="3" id="KW-1003">Cell membrane</keyword>
<feature type="transmembrane region" description="Helical" evidence="7">
    <location>
        <begin position="125"/>
        <end position="143"/>
    </location>
</feature>
<evidence type="ECO:0000256" key="3">
    <source>
        <dbReference type="ARBA" id="ARBA00022475"/>
    </source>
</evidence>
<keyword evidence="10" id="KW-1185">Reference proteome</keyword>
<keyword evidence="6 7" id="KW-0472">Membrane</keyword>
<dbReference type="RefSeq" id="WP_209467743.1">
    <property type="nucleotide sequence ID" value="NZ_JAGGLG010000032.1"/>
</dbReference>
<feature type="transmembrane region" description="Helical" evidence="7">
    <location>
        <begin position="57"/>
        <end position="82"/>
    </location>
</feature>
<evidence type="ECO:0000256" key="2">
    <source>
        <dbReference type="ARBA" id="ARBA00010792"/>
    </source>
</evidence>
<dbReference type="Pfam" id="PF09335">
    <property type="entry name" value="VTT_dom"/>
    <property type="match status" value="1"/>
</dbReference>
<dbReference type="PANTHER" id="PTHR42709:SF6">
    <property type="entry name" value="UNDECAPRENYL PHOSPHATE TRANSPORTER A"/>
    <property type="match status" value="1"/>
</dbReference>
<sequence>MLTILDARVEHITALLLAGIMEGTGIPWPGSLIMATIGMQTGGDWSAVGVLTVSFSFGYTLGSLAQYVVGLLLGPVALSWLAPRFRDRIERLITRWGLSAVCWARPLAIGNYVSIPAGMVRMNPFLFALATFVGAIPWALGTLAAGRWLRRYLGSLPEQLERWLVPAVIVLAVLLLLWWGRILWRASTSRGAATVQKGGWARSGRPR</sequence>